<name>A0A151NPV9_ALLMI</name>
<evidence type="ECO:0000256" key="14">
    <source>
        <dbReference type="ARBA" id="ARBA00023010"/>
    </source>
</evidence>
<feature type="transmembrane region" description="Helical" evidence="26">
    <location>
        <begin position="1132"/>
        <end position="1153"/>
    </location>
</feature>
<evidence type="ECO:0000313" key="29">
    <source>
        <dbReference type="Proteomes" id="UP000050525"/>
    </source>
</evidence>
<dbReference type="InterPro" id="IPR023201">
    <property type="entry name" value="SecY_dom_sf"/>
</dbReference>
<evidence type="ECO:0000256" key="2">
    <source>
        <dbReference type="ARBA" id="ARBA00004173"/>
    </source>
</evidence>
<dbReference type="PANTHER" id="PTHR23152:SF4">
    <property type="entry name" value="2-OXOADIPATE DEHYDROGENASE COMPLEX COMPONENT E1"/>
    <property type="match status" value="1"/>
</dbReference>
<dbReference type="NCBIfam" id="NF006914">
    <property type="entry name" value="PRK09404.1"/>
    <property type="match status" value="1"/>
</dbReference>
<evidence type="ECO:0000256" key="23">
    <source>
        <dbReference type="ARBA" id="ARBA00042817"/>
    </source>
</evidence>
<feature type="transmembrane region" description="Helical" evidence="26">
    <location>
        <begin position="1062"/>
        <end position="1083"/>
    </location>
</feature>
<dbReference type="NCBIfam" id="NF008907">
    <property type="entry name" value="PRK12270.1"/>
    <property type="match status" value="1"/>
</dbReference>
<comment type="function">
    <text evidence="24">2-oxoadipate dehydrogenase (E1a) component of the 2-oxoadipate dehydrogenase complex (OADHC). Participates in the first step, rate limiting for the overall conversion of 2-oxoadipate (alpha-ketoadipate) to glutaryl-CoA and CO(2) catalyzed by the whole OADHC. Catalyzes the irreversible decarboxylation of 2-oxoadipate via the thiamine diphosphate (ThDP) cofactor and subsequent transfer of the decarboxylated acyl intermediate on an oxidized dihydrolipoyl group that is covalently amidated to the E2 enzyme (dihydrolipoyllysine-residue succinyltransferase or DLST). Can catalyze the decarboxylation of 2-oxoglutarate in vitro, but at a much lower rate than 2-oxoadipate. Responsible for the last step of L-lysine, L-hydroxylysine and L-tryptophan catabolism with the common product being 2-oxoadipate.</text>
</comment>
<evidence type="ECO:0000256" key="19">
    <source>
        <dbReference type="ARBA" id="ARBA00040865"/>
    </source>
</evidence>
<evidence type="ECO:0000256" key="1">
    <source>
        <dbReference type="ARBA" id="ARBA00001964"/>
    </source>
</evidence>
<dbReference type="InterPro" id="IPR005475">
    <property type="entry name" value="Transketolase-like_Pyr-bd"/>
</dbReference>
<evidence type="ECO:0000313" key="28">
    <source>
        <dbReference type="EMBL" id="KYO38750.1"/>
    </source>
</evidence>
<evidence type="ECO:0000256" key="9">
    <source>
        <dbReference type="ARBA" id="ARBA00022824"/>
    </source>
</evidence>
<feature type="transmembrane region" description="Helical" evidence="26">
    <location>
        <begin position="1303"/>
        <end position="1321"/>
    </location>
</feature>
<evidence type="ECO:0000256" key="21">
    <source>
        <dbReference type="ARBA" id="ARBA00042094"/>
    </source>
</evidence>
<feature type="transmembrane region" description="Helical" evidence="26">
    <location>
        <begin position="1173"/>
        <end position="1194"/>
    </location>
</feature>
<dbReference type="GO" id="GO:0015031">
    <property type="term" value="P:protein transport"/>
    <property type="evidence" value="ECO:0007669"/>
    <property type="project" value="UniProtKB-KW"/>
</dbReference>
<dbReference type="FunFam" id="3.40.50.11610:FF:000005">
    <property type="entry name" value="Probable 2-oxoglutarate dehydrogenase E1 component DHKTD1, mitochondrial"/>
    <property type="match status" value="1"/>
</dbReference>
<dbReference type="InterPro" id="IPR029061">
    <property type="entry name" value="THDP-binding"/>
</dbReference>
<comment type="similarity">
    <text evidence="6">Belongs to the alpha-ketoglutarate dehydrogenase family.</text>
</comment>
<dbReference type="NCBIfam" id="TIGR00239">
    <property type="entry name" value="2oxo_dh_E1"/>
    <property type="match status" value="1"/>
</dbReference>
<keyword evidence="29" id="KW-1185">Reference proteome</keyword>
<proteinExistence type="inferred from homology"/>
<evidence type="ECO:0000256" key="15">
    <source>
        <dbReference type="ARBA" id="ARBA00023052"/>
    </source>
</evidence>
<dbReference type="CDD" id="cd02016">
    <property type="entry name" value="TPP_E1_OGDC_like"/>
    <property type="match status" value="1"/>
</dbReference>
<sequence length="1366" mass="151686">MRVDHGLARLVGAYHEHGHKAAKINPLFAGQAVLDMVPEIRMLLEVLQGPFNITGLLNMGKEEVSLEDVLAYLDHVYCGHISIETSQLPSPEERHWFAKRFEELKQEAFTTEEKKHLSKLMLESQEFDHFLATKFATVKRYGGEGAESMMGFFHELFKMCAYSGVMDVVLGMPHRGRLNLLAGLLQFPPELMFRKMRGLSEFPENSPAIGDVLSHLTSSVDLDFGSHRPVHVTLLPNPSHLEAINPVAVGKTRGRQQSVLDGDYSPDSSAQPGDKVICLQVHGDGAFSGQGIVPETLTLSNLPHFRVGGSIHLIVNNQLGYTTPPERGRSSLYCSDIGKIIGCAIIHVNADDPEEVIRATRLAVEYQRNFRRDVIVDLLCYRQWGHNELDEPFFTNPGMYKIIRSRKSIPDTYAEQLVAGGLMTEDEVSEIKTSYYSKLNNHLANMTLYTPPPTNLQAHWSGMVEPTARITTWDTGVPVSLLQFIGIKSVEVPEELQMHSHLLKTYVQARKQKVEEGTKLDWATAEALAFGALLSQGFNIRLSGQDVGRGTFSQRHAMLVCQETDDTYIPLNHMSPDQKGFLEVSNSPLSEEAVLGFEYGMSIESPKLLPIWEAQFGDFFNGAQIIFDTFISGGEAKWLLQSGIVILLPHGYDGAGPEHSSCRLERFLQMCDSSEEGVDGDNVNMSVVHPTTPAQYFHLLRRQMIRNFRKPLIIASPKMLLRLPAAVSGLQELAPGTTFRPVIGDSSIDPKSVTRVVLCSGKHYYALVKQREALGEQQRSTAIIRLEELCPFPLEALQQEMNKYKNAKDFIWSQEEPQNMGPWTFVSPRFEKQLACKLHLVSRPPLPAPAVGIGTLHQQQQEHILTKTQNQTNLPIQRASDSKGEVRCGVRLVKFLEVIKPFCAVLPEIQKPERKIQFREKVLWTAITLFIFLVCCQIPLFGIMSSDSADPFYWMRVILASNRGTLMELGISPIVTSGLIMQLLAGAKIIEVGDTPKDRALFNGAQKLFGMIITIGQAIVYVMTGMYGDPAEMGAGICLLIIIQLFVAGLIVLLLDELLQKGYGLGSGISLFIATNICETIVWKAFSPTTINTGRGTEFEGAVIALFHLLATRTDKVRALREAFYRQNLPNLMNLIATVFVFAVVIYFQGFRVDLPIKSARYRGQYSSYPIKLFYTSNIPIILQSALVSNLYVISQMLSVRFSGNFLVNLLGQWADVSGGGPARSYPVGGLCYYLSPPESMGAIFEDPVHVIVYIIFMLGSCAFFSKTWIEVSGSSAKDVAKQLKEQQMVMRGHRDTSMVHELNRYIPTAAAFGGLCIGALSVLADFLGAIGSGTGILLAVTIIYQYFEIFVKEQAEVGGVGALFF</sequence>
<dbReference type="GO" id="GO:0016624">
    <property type="term" value="F:oxidoreductase activity, acting on the aldehyde or oxo group of donors, disulfide as acceptor"/>
    <property type="evidence" value="ECO:0007669"/>
    <property type="project" value="InterPro"/>
</dbReference>
<feature type="transmembrane region" description="Helical" evidence="26">
    <location>
        <begin position="922"/>
        <end position="944"/>
    </location>
</feature>
<dbReference type="GO" id="GO:0005789">
    <property type="term" value="C:endoplasmic reticulum membrane"/>
    <property type="evidence" value="ECO:0007669"/>
    <property type="project" value="UniProtKB-SubCell"/>
</dbReference>
<evidence type="ECO:0000256" key="20">
    <source>
        <dbReference type="ARBA" id="ARBA00041619"/>
    </source>
</evidence>
<feature type="transmembrane region" description="Helical" evidence="26">
    <location>
        <begin position="1008"/>
        <end position="1027"/>
    </location>
</feature>
<evidence type="ECO:0000256" key="4">
    <source>
        <dbReference type="ARBA" id="ARBA00005023"/>
    </source>
</evidence>
<evidence type="ECO:0000256" key="6">
    <source>
        <dbReference type="ARBA" id="ARBA00006936"/>
    </source>
</evidence>
<keyword evidence="12 26" id="KW-1133">Transmembrane helix</keyword>
<dbReference type="InterPro" id="IPR002208">
    <property type="entry name" value="SecY/SEC61-alpha"/>
</dbReference>
<dbReference type="FunFam" id="1.10.287.1150:FF:000005">
    <property type="entry name" value="probable 2-oxoglutarate dehydrogenase E1 component DHKTD1, mitochondrial"/>
    <property type="match status" value="1"/>
</dbReference>
<dbReference type="InterPro" id="IPR001017">
    <property type="entry name" value="DH_E1"/>
</dbReference>
<dbReference type="Pfam" id="PF02779">
    <property type="entry name" value="Transket_pyr"/>
    <property type="match status" value="1"/>
</dbReference>
<keyword evidence="7" id="KW-0813">Transport</keyword>
<dbReference type="GO" id="GO:0006096">
    <property type="term" value="P:glycolytic process"/>
    <property type="evidence" value="ECO:0007669"/>
    <property type="project" value="UniProtKB-KW"/>
</dbReference>
<reference evidence="28 29" key="1">
    <citation type="journal article" date="2012" name="Genome Biol.">
        <title>Sequencing three crocodilian genomes to illuminate the evolution of archosaurs and amniotes.</title>
        <authorList>
            <person name="St John J.A."/>
            <person name="Braun E.L."/>
            <person name="Isberg S.R."/>
            <person name="Miles L.G."/>
            <person name="Chong A.Y."/>
            <person name="Gongora J."/>
            <person name="Dalzell P."/>
            <person name="Moran C."/>
            <person name="Bed'hom B."/>
            <person name="Abzhanov A."/>
            <person name="Burgess S.C."/>
            <person name="Cooksey A.M."/>
            <person name="Castoe T.A."/>
            <person name="Crawford N.G."/>
            <person name="Densmore L.D."/>
            <person name="Drew J.C."/>
            <person name="Edwards S.V."/>
            <person name="Faircloth B.C."/>
            <person name="Fujita M.K."/>
            <person name="Greenwold M.J."/>
            <person name="Hoffmann F.G."/>
            <person name="Howard J.M."/>
            <person name="Iguchi T."/>
            <person name="Janes D.E."/>
            <person name="Khan S.Y."/>
            <person name="Kohno S."/>
            <person name="de Koning A.J."/>
            <person name="Lance S.L."/>
            <person name="McCarthy F.M."/>
            <person name="McCormack J.E."/>
            <person name="Merchant M.E."/>
            <person name="Peterson D.G."/>
            <person name="Pollock D.D."/>
            <person name="Pourmand N."/>
            <person name="Raney B.J."/>
            <person name="Roessler K.A."/>
            <person name="Sanford J.R."/>
            <person name="Sawyer R.H."/>
            <person name="Schmidt C.J."/>
            <person name="Triplett E.W."/>
            <person name="Tuberville T.D."/>
            <person name="Venegas-Anaya M."/>
            <person name="Howard J.T."/>
            <person name="Jarvis E.D."/>
            <person name="Guillette L.J.Jr."/>
            <person name="Glenn T.C."/>
            <person name="Green R.E."/>
            <person name="Ray D.A."/>
        </authorList>
    </citation>
    <scope>NUCLEOTIDE SEQUENCE [LARGE SCALE GENOMIC DNA]</scope>
    <source>
        <strain evidence="28">KSC_2009_1</strain>
    </source>
</reference>
<comment type="caution">
    <text evidence="28">The sequence shown here is derived from an EMBL/GenBank/DDBJ whole genome shotgun (WGS) entry which is preliminary data.</text>
</comment>
<keyword evidence="18" id="KW-0324">Glycolysis</keyword>
<gene>
    <name evidence="28" type="primary">SEC61A1</name>
    <name evidence="28" type="ORF">Y1Q_0023443</name>
</gene>
<dbReference type="InterPro" id="IPR031717">
    <property type="entry name" value="ODO-1/KGD_C"/>
</dbReference>
<keyword evidence="14" id="KW-0811">Translocation</keyword>
<feature type="transmembrane region" description="Helical" evidence="26">
    <location>
        <begin position="1327"/>
        <end position="1348"/>
    </location>
</feature>
<dbReference type="Gene3D" id="3.40.50.970">
    <property type="match status" value="1"/>
</dbReference>
<dbReference type="PROSITE" id="PS00756">
    <property type="entry name" value="SECY_2"/>
    <property type="match status" value="1"/>
</dbReference>
<keyword evidence="8 26" id="KW-0812">Transmembrane</keyword>
<feature type="domain" description="Transketolase-like pyrimidine-binding" evidence="27">
    <location>
        <begin position="520"/>
        <end position="723"/>
    </location>
</feature>
<protein>
    <recommendedName>
        <fullName evidence="19">2-oxoadipate dehydrogenase complex component E1</fullName>
    </recommendedName>
    <alternativeName>
        <fullName evidence="20">2-oxoadipate dehydrogenase, mitochondrial</fullName>
    </alternativeName>
    <alternativeName>
        <fullName evidence="23">Alpha-ketoadipate dehydrogenase</fullName>
    </alternativeName>
    <alternativeName>
        <fullName evidence="21">Dehydrogenase E1 and transketolase domain-containing protein 1</fullName>
    </alternativeName>
    <alternativeName>
        <fullName evidence="22">Probable 2-oxoglutarate dehydrogenase E1 component DHKTD1, mitochondrial</fullName>
    </alternativeName>
</protein>
<evidence type="ECO:0000256" key="7">
    <source>
        <dbReference type="ARBA" id="ARBA00022448"/>
    </source>
</evidence>
<keyword evidence="15" id="KW-0786">Thiamine pyrophosphate</keyword>
<keyword evidence="9" id="KW-0256">Endoplasmic reticulum</keyword>
<comment type="cofactor">
    <cofactor evidence="1">
        <name>thiamine diphosphate</name>
        <dbReference type="ChEBI" id="CHEBI:58937"/>
    </cofactor>
</comment>
<dbReference type="Gene3D" id="1.10.287.1150">
    <property type="entry name" value="TPP helical domain"/>
    <property type="match status" value="1"/>
</dbReference>
<dbReference type="NCBIfam" id="NF006341">
    <property type="entry name" value="PRK08568.1-5"/>
    <property type="match status" value="1"/>
</dbReference>
<dbReference type="Pfam" id="PF10559">
    <property type="entry name" value="Plug_translocon"/>
    <property type="match status" value="1"/>
</dbReference>
<evidence type="ECO:0000256" key="11">
    <source>
        <dbReference type="ARBA" id="ARBA00022946"/>
    </source>
</evidence>
<feature type="transmembrane region" description="Helical" evidence="26">
    <location>
        <begin position="1033"/>
        <end position="1055"/>
    </location>
</feature>
<comment type="pathway">
    <text evidence="4">Amino-acid degradation.</text>
</comment>
<dbReference type="GO" id="GO:0005739">
    <property type="term" value="C:mitochondrion"/>
    <property type="evidence" value="ECO:0007669"/>
    <property type="project" value="UniProtKB-SubCell"/>
</dbReference>
<evidence type="ECO:0000256" key="8">
    <source>
        <dbReference type="ARBA" id="ARBA00022692"/>
    </source>
</evidence>
<evidence type="ECO:0000256" key="12">
    <source>
        <dbReference type="ARBA" id="ARBA00022989"/>
    </source>
</evidence>
<evidence type="ECO:0000256" key="5">
    <source>
        <dbReference type="ARBA" id="ARBA00005751"/>
    </source>
</evidence>
<dbReference type="Gene3D" id="1.10.3370.10">
    <property type="entry name" value="SecY subunit domain"/>
    <property type="match status" value="1"/>
</dbReference>
<dbReference type="Gene3D" id="3.40.50.12470">
    <property type="match status" value="1"/>
</dbReference>
<evidence type="ECO:0000256" key="25">
    <source>
        <dbReference type="ARBA" id="ARBA00051440"/>
    </source>
</evidence>
<dbReference type="Gene3D" id="3.40.50.11610">
    <property type="entry name" value="Multifunctional 2-oxoglutarate metabolism enzyme, C-terminal domain"/>
    <property type="match status" value="1"/>
</dbReference>
<dbReference type="PROSITE" id="PS00755">
    <property type="entry name" value="SECY_1"/>
    <property type="match status" value="1"/>
</dbReference>
<evidence type="ECO:0000259" key="27">
    <source>
        <dbReference type="SMART" id="SM00861"/>
    </source>
</evidence>
<dbReference type="Proteomes" id="UP000050525">
    <property type="component" value="Unassembled WGS sequence"/>
</dbReference>
<comment type="similarity">
    <text evidence="5">Belongs to the SecY/SEC61-alpha family.</text>
</comment>
<dbReference type="PANTHER" id="PTHR23152">
    <property type="entry name" value="2-OXOGLUTARATE DEHYDROGENASE"/>
    <property type="match status" value="1"/>
</dbReference>
<evidence type="ECO:0000256" key="10">
    <source>
        <dbReference type="ARBA" id="ARBA00022927"/>
    </source>
</evidence>
<comment type="catalytic activity">
    <reaction evidence="25">
        <text>N(6)-[(R)-lipoyl]-L-lysyl-[protein] + 2-oxoadipate + H(+) = N(6)-[(R)-S(8)-glutaryldihydrolipoyl]-L-lysyl-[protein] + CO2</text>
        <dbReference type="Rhea" id="RHEA:69576"/>
        <dbReference type="Rhea" id="RHEA-COMP:10474"/>
        <dbReference type="Rhea" id="RHEA-COMP:20093"/>
        <dbReference type="ChEBI" id="CHEBI:15378"/>
        <dbReference type="ChEBI" id="CHEBI:16526"/>
        <dbReference type="ChEBI" id="CHEBI:57499"/>
        <dbReference type="ChEBI" id="CHEBI:83099"/>
        <dbReference type="ChEBI" id="CHEBI:184385"/>
    </reaction>
    <physiologicalReaction direction="left-to-right" evidence="25">
        <dbReference type="Rhea" id="RHEA:69577"/>
    </physiologicalReaction>
</comment>
<dbReference type="NCBIfam" id="TIGR00967">
    <property type="entry name" value="3a0501s007"/>
    <property type="match status" value="1"/>
</dbReference>
<dbReference type="InterPro" id="IPR011603">
    <property type="entry name" value="2oxoglutarate_DH_E1"/>
</dbReference>
<keyword evidence="17 26" id="KW-0472">Membrane</keyword>
<dbReference type="GO" id="GO:0030976">
    <property type="term" value="F:thiamine pyrophosphate binding"/>
    <property type="evidence" value="ECO:0007669"/>
    <property type="project" value="InterPro"/>
</dbReference>
<dbReference type="Pfam" id="PF16870">
    <property type="entry name" value="OxoGdeHyase_C"/>
    <property type="match status" value="1"/>
</dbReference>
<evidence type="ECO:0000256" key="26">
    <source>
        <dbReference type="SAM" id="Phobius"/>
    </source>
</evidence>
<feature type="transmembrane region" description="Helical" evidence="26">
    <location>
        <begin position="1251"/>
        <end position="1270"/>
    </location>
</feature>
<dbReference type="SUPFAM" id="SSF52518">
    <property type="entry name" value="Thiamin diphosphate-binding fold (THDP-binding)"/>
    <property type="match status" value="2"/>
</dbReference>
<dbReference type="SMART" id="SM00861">
    <property type="entry name" value="Transket_pyr"/>
    <property type="match status" value="1"/>
</dbReference>
<dbReference type="InterPro" id="IPR030659">
    <property type="entry name" value="SecY_CS"/>
</dbReference>
<evidence type="ECO:0000256" key="17">
    <source>
        <dbReference type="ARBA" id="ARBA00023136"/>
    </source>
</evidence>
<accession>A0A151NPV9</accession>
<dbReference type="Pfam" id="PF00344">
    <property type="entry name" value="SecY"/>
    <property type="match status" value="1"/>
</dbReference>
<dbReference type="Pfam" id="PF00676">
    <property type="entry name" value="E1_dh"/>
    <property type="match status" value="1"/>
</dbReference>
<dbReference type="SUPFAM" id="SSF103491">
    <property type="entry name" value="Preprotein translocase SecY subunit"/>
    <property type="match status" value="1"/>
</dbReference>
<keyword evidence="11" id="KW-0809">Transit peptide</keyword>
<dbReference type="EMBL" id="AKHW03002440">
    <property type="protein sequence ID" value="KYO38750.1"/>
    <property type="molecule type" value="Genomic_DNA"/>
</dbReference>
<evidence type="ECO:0000256" key="22">
    <source>
        <dbReference type="ARBA" id="ARBA00042537"/>
    </source>
</evidence>
<dbReference type="FunFam" id="1.10.3370.10:FF:000002">
    <property type="entry name" value="Transport Sec61 subunit alpha isoform 2"/>
    <property type="match status" value="1"/>
</dbReference>
<comment type="subcellular location">
    <subcellularLocation>
        <location evidence="3">Endoplasmic reticulum membrane</location>
        <topology evidence="3">Multi-pass membrane protein</topology>
    </subcellularLocation>
    <subcellularLocation>
        <location evidence="2">Mitochondrion</location>
    </subcellularLocation>
</comment>
<evidence type="ECO:0000256" key="16">
    <source>
        <dbReference type="ARBA" id="ARBA00023128"/>
    </source>
</evidence>
<organism evidence="28 29">
    <name type="scientific">Alligator mississippiensis</name>
    <name type="common">American alligator</name>
    <dbReference type="NCBI Taxonomy" id="8496"/>
    <lineage>
        <taxon>Eukaryota</taxon>
        <taxon>Metazoa</taxon>
        <taxon>Chordata</taxon>
        <taxon>Craniata</taxon>
        <taxon>Vertebrata</taxon>
        <taxon>Euteleostomi</taxon>
        <taxon>Archelosauria</taxon>
        <taxon>Archosauria</taxon>
        <taxon>Crocodylia</taxon>
        <taxon>Alligatoridae</taxon>
        <taxon>Alligatorinae</taxon>
        <taxon>Alligator</taxon>
    </lineage>
</organism>
<keyword evidence="13" id="KW-0560">Oxidoreductase</keyword>
<dbReference type="FunFam" id="3.40.50.970:FF:000034">
    <property type="entry name" value="Probable 2-oxoglutarate dehydrogenase E1 component DHKTD1, mitochondrial"/>
    <property type="match status" value="1"/>
</dbReference>
<dbReference type="STRING" id="8496.A0A151NPV9"/>
<dbReference type="eggNOG" id="KOG1373">
    <property type="taxonomic scope" value="Eukaryota"/>
</dbReference>
<evidence type="ECO:0000256" key="18">
    <source>
        <dbReference type="ARBA" id="ARBA00023152"/>
    </source>
</evidence>
<dbReference type="InterPro" id="IPR042179">
    <property type="entry name" value="KGD_C_sf"/>
</dbReference>
<feature type="transmembrane region" description="Helical" evidence="26">
    <location>
        <begin position="964"/>
        <end position="987"/>
    </location>
</feature>
<keyword evidence="16" id="KW-0496">Mitochondrion</keyword>
<evidence type="ECO:0000256" key="24">
    <source>
        <dbReference type="ARBA" id="ARBA00045379"/>
    </source>
</evidence>
<dbReference type="InterPro" id="IPR019561">
    <property type="entry name" value="Translocon_Sec61/SecY_plug_dom"/>
</dbReference>
<keyword evidence="10" id="KW-0653">Protein transport</keyword>
<evidence type="ECO:0000256" key="3">
    <source>
        <dbReference type="ARBA" id="ARBA00004477"/>
    </source>
</evidence>
<evidence type="ECO:0000256" key="13">
    <source>
        <dbReference type="ARBA" id="ARBA00023002"/>
    </source>
</evidence>